<evidence type="ECO:0000313" key="2">
    <source>
        <dbReference type="Proteomes" id="UP000050509"/>
    </source>
</evidence>
<organism evidence="1 2">
    <name type="scientific">Kouleothrix aurantiaca</name>
    <dbReference type="NCBI Taxonomy" id="186479"/>
    <lineage>
        <taxon>Bacteria</taxon>
        <taxon>Bacillati</taxon>
        <taxon>Chloroflexota</taxon>
        <taxon>Chloroflexia</taxon>
        <taxon>Chloroflexales</taxon>
        <taxon>Roseiflexineae</taxon>
        <taxon>Roseiflexaceae</taxon>
        <taxon>Kouleothrix</taxon>
    </lineage>
</organism>
<evidence type="ECO:0000313" key="1">
    <source>
        <dbReference type="EMBL" id="KPV49179.1"/>
    </source>
</evidence>
<dbReference type="EMBL" id="LJCR01002142">
    <property type="protein sequence ID" value="KPV49179.1"/>
    <property type="molecule type" value="Genomic_DNA"/>
</dbReference>
<proteinExistence type="predicted"/>
<reference evidence="1 2" key="1">
    <citation type="submission" date="2015-09" db="EMBL/GenBank/DDBJ databases">
        <title>Draft genome sequence of Kouleothrix aurantiaca JCM 19913.</title>
        <authorList>
            <person name="Hemp J."/>
        </authorList>
    </citation>
    <scope>NUCLEOTIDE SEQUENCE [LARGE SCALE GENOMIC DNA]</scope>
    <source>
        <strain evidence="1 2">COM-B</strain>
    </source>
</reference>
<name>A0A0P9D194_9CHLR</name>
<feature type="non-terminal residue" evidence="1">
    <location>
        <position position="183"/>
    </location>
</feature>
<comment type="caution">
    <text evidence="1">The sequence shown here is derived from an EMBL/GenBank/DDBJ whole genome shotgun (WGS) entry which is preliminary data.</text>
</comment>
<protein>
    <submittedName>
        <fullName evidence="1">Uncharacterized protein</fullName>
    </submittedName>
</protein>
<keyword evidence="2" id="KW-1185">Reference proteome</keyword>
<accession>A0A0P9D194</accession>
<dbReference type="AlphaFoldDB" id="A0A0P9D194"/>
<gene>
    <name evidence="1" type="ORF">SE17_34095</name>
</gene>
<sequence>MRAVFVECQPVAPTSDLYTHLTSCNACRGIFALYMADAVGMAVPPGPIRCDDCEQDIAALIDMERAEGTLAARTAFPRLWWHLWTCPSCAETYRMTRLLLSSTRIPSSDPPRRARSQLLERFDRAYLLGSLDNTYVMGARRGRPGVPIVISSSEPGENPQCSFSIQCQRSGEWTLQVTVQPTP</sequence>
<dbReference type="Proteomes" id="UP000050509">
    <property type="component" value="Unassembled WGS sequence"/>
</dbReference>